<keyword evidence="4" id="KW-1185">Reference proteome</keyword>
<dbReference type="OrthoDB" id="7666115at2"/>
<evidence type="ECO:0000256" key="1">
    <source>
        <dbReference type="SAM" id="MobiDB-lite"/>
    </source>
</evidence>
<feature type="signal peptide" evidence="2">
    <location>
        <begin position="1"/>
        <end position="21"/>
    </location>
</feature>
<keyword evidence="2" id="KW-0732">Signal</keyword>
<gene>
    <name evidence="3" type="ORF">SAMN04488105_12321</name>
</gene>
<evidence type="ECO:0000313" key="4">
    <source>
        <dbReference type="Proteomes" id="UP000198994"/>
    </source>
</evidence>
<proteinExistence type="predicted"/>
<feature type="compositionally biased region" description="Basic and acidic residues" evidence="1">
    <location>
        <begin position="120"/>
        <end position="131"/>
    </location>
</feature>
<feature type="chain" id="PRO_5011689562" evidence="2">
    <location>
        <begin position="22"/>
        <end position="379"/>
    </location>
</feature>
<dbReference type="Proteomes" id="UP000198994">
    <property type="component" value="Unassembled WGS sequence"/>
</dbReference>
<accession>A0A1G7LD81</accession>
<protein>
    <submittedName>
        <fullName evidence="3">Uncharacterized protein</fullName>
    </submittedName>
</protein>
<evidence type="ECO:0000256" key="2">
    <source>
        <dbReference type="SAM" id="SignalP"/>
    </source>
</evidence>
<feature type="compositionally biased region" description="Basic and acidic residues" evidence="1">
    <location>
        <begin position="146"/>
        <end position="159"/>
    </location>
</feature>
<evidence type="ECO:0000313" key="3">
    <source>
        <dbReference type="EMBL" id="SDF47425.1"/>
    </source>
</evidence>
<organism evidence="3 4">
    <name type="scientific">Salipiger thiooxidans</name>
    <dbReference type="NCBI Taxonomy" id="282683"/>
    <lineage>
        <taxon>Bacteria</taxon>
        <taxon>Pseudomonadati</taxon>
        <taxon>Pseudomonadota</taxon>
        <taxon>Alphaproteobacteria</taxon>
        <taxon>Rhodobacterales</taxon>
        <taxon>Roseobacteraceae</taxon>
        <taxon>Salipiger</taxon>
    </lineage>
</organism>
<feature type="compositionally biased region" description="Gly residues" evidence="1">
    <location>
        <begin position="48"/>
        <end position="60"/>
    </location>
</feature>
<name>A0A1G7LD81_9RHOB</name>
<dbReference type="RefSeq" id="WP_089963544.1">
    <property type="nucleotide sequence ID" value="NZ_FNAV01000023.1"/>
</dbReference>
<feature type="compositionally biased region" description="Gly residues" evidence="1">
    <location>
        <begin position="100"/>
        <end position="119"/>
    </location>
</feature>
<sequence length="379" mass="40021">MNKLIIGGAVALALSSTHLSAAPVHAFGDLSGIGPASTEQIWLAKGNGNNGKGNGNGGGNKKLSKQGQGNGGKGNGNTQTGKGNGKAKADKGPDHASNGNGNGNPGKGNGKANAGNGGGKPEHAGGPKSKADGNGPEHVSKGNGNRGKDRKAFTKDERETVVSRLVSTPAPAGRDMARVLGATALALATPQLVVGDVPEDELITYRNCPPGLAKKDPPCVPPGLARDGMSYDDWASYDRDDYDELWRERRGEWLGSDFDVDPDPDYLLLQSDEIARLFDLDPAPRGQRYGLIDGMPVLLDDDDYRSLLLVNLMARVADLSDSVPIAPTAALTQDELRNLYRLPRLQDGDNYAVLNGQIVQLDDSEYELLQMLRIARAVL</sequence>
<feature type="region of interest" description="Disordered" evidence="1">
    <location>
        <begin position="44"/>
        <end position="159"/>
    </location>
</feature>
<dbReference type="EMBL" id="FNAV01000023">
    <property type="protein sequence ID" value="SDF47425.1"/>
    <property type="molecule type" value="Genomic_DNA"/>
</dbReference>
<dbReference type="AlphaFoldDB" id="A0A1G7LD81"/>
<reference evidence="4" key="1">
    <citation type="submission" date="2016-10" db="EMBL/GenBank/DDBJ databases">
        <authorList>
            <person name="Varghese N."/>
            <person name="Submissions S."/>
        </authorList>
    </citation>
    <scope>NUCLEOTIDE SEQUENCE [LARGE SCALE GENOMIC DNA]</scope>
    <source>
        <strain evidence="4">DSM 10146</strain>
    </source>
</reference>